<dbReference type="RefSeq" id="WP_095333750.1">
    <property type="nucleotide sequence ID" value="NZ_CP053315.1"/>
</dbReference>
<dbReference type="Pfam" id="PF13787">
    <property type="entry name" value="HXXEE"/>
    <property type="match status" value="1"/>
</dbReference>
<feature type="transmembrane region" description="Helical" evidence="1">
    <location>
        <begin position="72"/>
        <end position="96"/>
    </location>
</feature>
<feature type="transmembrane region" description="Helical" evidence="1">
    <location>
        <begin position="102"/>
        <end position="120"/>
    </location>
</feature>
<organism evidence="2 3">
    <name type="scientific">Niallia circulans</name>
    <name type="common">Bacillus circulans</name>
    <dbReference type="NCBI Taxonomy" id="1397"/>
    <lineage>
        <taxon>Bacteria</taxon>
        <taxon>Bacillati</taxon>
        <taxon>Bacillota</taxon>
        <taxon>Bacilli</taxon>
        <taxon>Bacillales</taxon>
        <taxon>Bacillaceae</taxon>
        <taxon>Niallia</taxon>
    </lineage>
</organism>
<dbReference type="Proteomes" id="UP000216961">
    <property type="component" value="Unassembled WGS sequence"/>
</dbReference>
<sequence>MDYSLILLFCFAITLHNIEEAIWLPKWSQQSSKFQKPVTSREFNFAVIFVTILAYLSAISFLYRPESVLSKWIFVGFLGSMILNAIFPHLIATVWLKKYAPGLLTGLLLNFPINSFVIYQMLSINLIRWHELVISTFTVGITLVALIPFLFKIGGKITLSKDSALD</sequence>
<comment type="caution">
    <text evidence="2">The sequence shown here is derived from an EMBL/GenBank/DDBJ whole genome shotgun (WGS) entry which is preliminary data.</text>
</comment>
<dbReference type="EMBL" id="NPBQ01000133">
    <property type="protein sequence ID" value="PAD81040.1"/>
    <property type="molecule type" value="Genomic_DNA"/>
</dbReference>
<protein>
    <submittedName>
        <fullName evidence="2">HXXEE domain-containing protein</fullName>
    </submittedName>
</protein>
<reference evidence="2 3" key="1">
    <citation type="submission" date="2017-07" db="EMBL/GenBank/DDBJ databases">
        <title>Isolation and whole genome analysis of endospore-forming bacteria from heroin.</title>
        <authorList>
            <person name="Kalinowski J."/>
            <person name="Ahrens B."/>
            <person name="Al-Dilaimi A."/>
            <person name="Winkler A."/>
            <person name="Wibberg D."/>
            <person name="Schleenbecker U."/>
            <person name="Ruckert C."/>
            <person name="Wolfel R."/>
            <person name="Grass G."/>
        </authorList>
    </citation>
    <scope>NUCLEOTIDE SEQUENCE [LARGE SCALE GENOMIC DNA]</scope>
    <source>
        <strain evidence="2 3">7521-2</strain>
    </source>
</reference>
<evidence type="ECO:0000313" key="3">
    <source>
        <dbReference type="Proteomes" id="UP000216961"/>
    </source>
</evidence>
<feature type="transmembrane region" description="Helical" evidence="1">
    <location>
        <begin position="132"/>
        <end position="151"/>
    </location>
</feature>
<accession>A0AA91TN29</accession>
<name>A0AA91TN29_NIACI</name>
<proteinExistence type="predicted"/>
<evidence type="ECO:0000313" key="2">
    <source>
        <dbReference type="EMBL" id="PAD81040.1"/>
    </source>
</evidence>
<keyword evidence="1" id="KW-1133">Transmembrane helix</keyword>
<dbReference type="InterPro" id="IPR025671">
    <property type="entry name" value="HXXEE"/>
</dbReference>
<dbReference type="AlphaFoldDB" id="A0AA91TN29"/>
<keyword evidence="1" id="KW-0472">Membrane</keyword>
<gene>
    <name evidence="2" type="ORF">CHH57_22130</name>
</gene>
<feature type="transmembrane region" description="Helical" evidence="1">
    <location>
        <begin position="45"/>
        <end position="63"/>
    </location>
</feature>
<evidence type="ECO:0000256" key="1">
    <source>
        <dbReference type="SAM" id="Phobius"/>
    </source>
</evidence>
<keyword evidence="1" id="KW-0812">Transmembrane</keyword>